<gene>
    <name evidence="1" type="ORF">Vadar_027750</name>
</gene>
<name>A0ACB7YZR1_9ERIC</name>
<sequence length="1079" mass="120638">MERWVSREGLLWRGWVAAWGVLAEEEGGDRSWRLEEWAEAGMAWKREEMGGGKYSFVHSFLGHRVLQLRPVSASFSGDVPAKISVSPPTPVGKSVSPMSSRSSRHKEKHGLKSVVYQESRDEGTAARTRPFSFDDIMLRRKNKKLSGDVEEVIAEAEDIAVKEIEKVSDRSVSGRGSRNGNDILPVVKRASEDFQKVSSRKRDDISAVTGERLVNRRDRDNRDGDGLVNKRDRDSRDGNGLVNKRDRDSRDSETKKHASEDIPRVSSRNKEDNTALTGERLVNERYKGNRDSEIKSRATLNRGVSDKAKGVKDDRWDHGRRKNDDRSISHSENQPENRHARNLVQKDRYEERIRGHSDKESKSKHRVEDDEKTRERSAMKKNDSGKWDDSETSKRKERNELSHFHREESRQKKRRSRSREHDKDRGRRSVSLSPRAQKRKSYNAAEQGELPSHSSKDKSRRQQSDDDRHRISSNGANNHYRRHGESTSQLGGYSPRKRKTEAAVKTPSPPHFSHLEKKSATWDLPPAGTDSKLTVSVISNVDTSYQTVSSNKNQISAVEPASAKTVKALSGVFSNATIDSIQLTQATRPMRRIYVENLPASVSEKDVTEYLNNCLVSSGVTHLQGSDPCISCNIHKEKGQALVEFLTPEYASAALSFDGRSFSGSILKIRRPKDFVEVATGGPDKSMVAVDAISDIVRDSSHKIFIGGISKTISPEMLKEIVSAFGTLKAYRLDVNVDHNEPRAFLEYVDQSVTLKACAGLNGMRLGGQLLTVVLATPDAASSVENISNSPFYGIPEHAKPVLEKPTQVLKLKNLLDPDSLLSLSEAELEEILEDARLECARFGAVKSVNIVKCTDCHTSRETQEVCENPSSSNGGEDLNCEDKETAIETSQHIDFESEEINRSELQNNSKEAEEDDKPVEDGGICVETHPDDIIEDKLCNPSQIDGNEDLESKDQMEYCDNKVDDTIPTTDAEVADVENESADGHKKESMEANGQLQESLAEMDLSERMDTDAPEKGKNGASVFGLEDSFEPGCVLVEYKRTEAASMAAHCLHGRVFDNRIVAVGYVDYQIYKARFPK</sequence>
<accession>A0ACB7YZR1</accession>
<reference evidence="1 2" key="1">
    <citation type="journal article" date="2021" name="Hortic Res">
        <title>High-quality reference genome and annotation aids understanding of berry development for evergreen blueberry (Vaccinium darrowii).</title>
        <authorList>
            <person name="Yu J."/>
            <person name="Hulse-Kemp A.M."/>
            <person name="Babiker E."/>
            <person name="Staton M."/>
        </authorList>
    </citation>
    <scope>NUCLEOTIDE SEQUENCE [LARGE SCALE GENOMIC DNA]</scope>
    <source>
        <strain evidence="2">cv. NJ 8807/NJ 8810</strain>
        <tissue evidence="1">Young leaf</tissue>
    </source>
</reference>
<organism evidence="1 2">
    <name type="scientific">Vaccinium darrowii</name>
    <dbReference type="NCBI Taxonomy" id="229202"/>
    <lineage>
        <taxon>Eukaryota</taxon>
        <taxon>Viridiplantae</taxon>
        <taxon>Streptophyta</taxon>
        <taxon>Embryophyta</taxon>
        <taxon>Tracheophyta</taxon>
        <taxon>Spermatophyta</taxon>
        <taxon>Magnoliopsida</taxon>
        <taxon>eudicotyledons</taxon>
        <taxon>Gunneridae</taxon>
        <taxon>Pentapetalae</taxon>
        <taxon>asterids</taxon>
        <taxon>Ericales</taxon>
        <taxon>Ericaceae</taxon>
        <taxon>Vaccinioideae</taxon>
        <taxon>Vaccinieae</taxon>
        <taxon>Vaccinium</taxon>
    </lineage>
</organism>
<evidence type="ECO:0000313" key="2">
    <source>
        <dbReference type="Proteomes" id="UP000828048"/>
    </source>
</evidence>
<evidence type="ECO:0000313" key="1">
    <source>
        <dbReference type="EMBL" id="KAH7858764.1"/>
    </source>
</evidence>
<dbReference type="EMBL" id="CM037153">
    <property type="protein sequence ID" value="KAH7858764.1"/>
    <property type="molecule type" value="Genomic_DNA"/>
</dbReference>
<proteinExistence type="predicted"/>
<comment type="caution">
    <text evidence="1">The sequence shown here is derived from an EMBL/GenBank/DDBJ whole genome shotgun (WGS) entry which is preliminary data.</text>
</comment>
<protein>
    <submittedName>
        <fullName evidence="1">Uncharacterized protein</fullName>
    </submittedName>
</protein>
<dbReference type="Proteomes" id="UP000828048">
    <property type="component" value="Chromosome 3"/>
</dbReference>
<keyword evidence="2" id="KW-1185">Reference proteome</keyword>